<reference evidence="3 4" key="1">
    <citation type="submission" date="2022-04" db="EMBL/GenBank/DDBJ databases">
        <title>Genome sequence of C. roseum typestrain.</title>
        <authorList>
            <person name="Poehlein A."/>
            <person name="Schoch T."/>
            <person name="Duerre P."/>
            <person name="Daniel R."/>
        </authorList>
    </citation>
    <scope>NUCLEOTIDE SEQUENCE [LARGE SCALE GENOMIC DNA]</scope>
    <source>
        <strain evidence="3 4">DSM 7320</strain>
    </source>
</reference>
<organism evidence="3 4">
    <name type="scientific">Clostridium felsineum</name>
    <dbReference type="NCBI Taxonomy" id="36839"/>
    <lineage>
        <taxon>Bacteria</taxon>
        <taxon>Bacillati</taxon>
        <taxon>Bacillota</taxon>
        <taxon>Clostridia</taxon>
        <taxon>Eubacteriales</taxon>
        <taxon>Clostridiaceae</taxon>
        <taxon>Clostridium</taxon>
    </lineage>
</organism>
<gene>
    <name evidence="3" type="primary">fabH_3</name>
    <name evidence="3" type="ORF">CROST_038820</name>
</gene>
<dbReference type="CDD" id="cd00830">
    <property type="entry name" value="KAS_III"/>
    <property type="match status" value="1"/>
</dbReference>
<dbReference type="EMBL" id="CP096983">
    <property type="protein sequence ID" value="URZ13132.1"/>
    <property type="molecule type" value="Genomic_DNA"/>
</dbReference>
<evidence type="ECO:0000313" key="4">
    <source>
        <dbReference type="Proteomes" id="UP000190951"/>
    </source>
</evidence>
<dbReference type="AlphaFoldDB" id="A0A1S8L819"/>
<name>A0A1S8L819_9CLOT</name>
<dbReference type="PANTHER" id="PTHR34069:SF2">
    <property type="entry name" value="BETA-KETOACYL-[ACYL-CARRIER-PROTEIN] SYNTHASE III"/>
    <property type="match status" value="1"/>
</dbReference>
<dbReference type="Pfam" id="PF08545">
    <property type="entry name" value="ACP_syn_III"/>
    <property type="match status" value="1"/>
</dbReference>
<evidence type="ECO:0000256" key="2">
    <source>
        <dbReference type="ARBA" id="ARBA00023315"/>
    </source>
</evidence>
<accession>A0A1S8L819</accession>
<dbReference type="InterPro" id="IPR013747">
    <property type="entry name" value="ACP_syn_III_C"/>
</dbReference>
<dbReference type="EC" id="2.3.1.180" evidence="3"/>
<protein>
    <submittedName>
        <fullName evidence="3">3-oxoacyl-[acyl-carrier-protein] synthase 3</fullName>
        <ecNumber evidence="3">2.3.1.180</ecNumber>
    </submittedName>
</protein>
<dbReference type="Gene3D" id="3.40.47.10">
    <property type="match status" value="1"/>
</dbReference>
<keyword evidence="4" id="KW-1185">Reference proteome</keyword>
<dbReference type="Proteomes" id="UP000190951">
    <property type="component" value="Chromosome"/>
</dbReference>
<proteinExistence type="predicted"/>
<evidence type="ECO:0000256" key="1">
    <source>
        <dbReference type="ARBA" id="ARBA00022679"/>
    </source>
</evidence>
<dbReference type="InterPro" id="IPR016039">
    <property type="entry name" value="Thiolase-like"/>
</dbReference>
<dbReference type="KEGG" id="crw:CROST_038820"/>
<dbReference type="InterPro" id="IPR013751">
    <property type="entry name" value="ACP_syn_III_N"/>
</dbReference>
<dbReference type="STRING" id="84029.CROST_18600"/>
<sequence>MIKSIPSKIVGVPVELAGIGHYFPGEPVTNEELDKLYGFDNKWIVEHTGVSARHWADTNEERHLELAQKASEMAIKDAGITVEDIDVLICTSSTTRAVSNPSTRFNRYMDIAPPLQAAIGAKKAFVFDVSGVACLGFVDISTVAVSLLNSLNLNTALVVCAENPKPILNFKYKNSTLFGAGAAAAVWKRSDSKESGLIDVVMHSDGSHFNAFDIDDDNNILMKGKEVSAIGTESLINVSREIFTRNNIGIDDVDWFIPHQANINMINKIASTLSIPKEKLLLNIGYRGNTSSVGGPSCLSENVHKGIIKPGDTIFTCSFGRGVNWGGILFKYKK</sequence>
<evidence type="ECO:0000313" key="3">
    <source>
        <dbReference type="EMBL" id="URZ13132.1"/>
    </source>
</evidence>
<dbReference type="GO" id="GO:0033818">
    <property type="term" value="F:beta-ketoacyl-acyl-carrier-protein synthase III activity"/>
    <property type="evidence" value="ECO:0007669"/>
    <property type="project" value="UniProtKB-EC"/>
</dbReference>
<dbReference type="GO" id="GO:0044550">
    <property type="term" value="P:secondary metabolite biosynthetic process"/>
    <property type="evidence" value="ECO:0007669"/>
    <property type="project" value="TreeGrafter"/>
</dbReference>
<dbReference type="GO" id="GO:0006633">
    <property type="term" value="P:fatty acid biosynthetic process"/>
    <property type="evidence" value="ECO:0007669"/>
    <property type="project" value="InterPro"/>
</dbReference>
<dbReference type="GO" id="GO:0004315">
    <property type="term" value="F:3-oxoacyl-[acyl-carrier-protein] synthase activity"/>
    <property type="evidence" value="ECO:0007669"/>
    <property type="project" value="InterPro"/>
</dbReference>
<dbReference type="Pfam" id="PF08541">
    <property type="entry name" value="ACP_syn_III_C"/>
    <property type="match status" value="1"/>
</dbReference>
<keyword evidence="1 3" id="KW-0808">Transferase</keyword>
<keyword evidence="2 3" id="KW-0012">Acyltransferase</keyword>
<dbReference type="PANTHER" id="PTHR34069">
    <property type="entry name" value="3-OXOACYL-[ACYL-CARRIER-PROTEIN] SYNTHASE 3"/>
    <property type="match status" value="1"/>
</dbReference>
<dbReference type="RefSeq" id="WP_077832211.1">
    <property type="nucleotide sequence ID" value="NZ_CP096983.1"/>
</dbReference>
<dbReference type="SUPFAM" id="SSF53901">
    <property type="entry name" value="Thiolase-like"/>
    <property type="match status" value="1"/>
</dbReference>